<dbReference type="EMBL" id="AP024450">
    <property type="protein sequence ID" value="BCS30686.1"/>
    <property type="molecule type" value="Genomic_DNA"/>
</dbReference>
<dbReference type="InterPro" id="IPR047142">
    <property type="entry name" value="OryJ/VirC-like"/>
</dbReference>
<dbReference type="AlphaFoldDB" id="A0A7R8ATQ3"/>
<dbReference type="GeneID" id="64980683"/>
<name>A0A7R8ATQ3_9EURO</name>
<dbReference type="RefSeq" id="XP_041562872.1">
    <property type="nucleotide sequence ID" value="XM_041697331.1"/>
</dbReference>
<proteinExistence type="predicted"/>
<dbReference type="PANTHER" id="PTHR36156">
    <property type="entry name" value="SLR2101 PROTEIN"/>
    <property type="match status" value="1"/>
</dbReference>
<dbReference type="SUPFAM" id="SSF51182">
    <property type="entry name" value="RmlC-like cupins"/>
    <property type="match status" value="1"/>
</dbReference>
<reference evidence="2" key="2">
    <citation type="submission" date="2021-02" db="EMBL/GenBank/DDBJ databases">
        <title>Aspergillus puulaauensis MK2 genome sequence.</title>
        <authorList>
            <person name="Futagami T."/>
            <person name="Mori K."/>
            <person name="Kadooka C."/>
            <person name="Tanaka T."/>
        </authorList>
    </citation>
    <scope>NUCLEOTIDE SEQUENCE</scope>
    <source>
        <strain evidence="2">MK2</strain>
    </source>
</reference>
<accession>A0A7R8ATQ3</accession>
<reference evidence="2" key="1">
    <citation type="submission" date="2021-01" db="EMBL/GenBank/DDBJ databases">
        <authorList>
            <consortium name="Aspergillus puulaauensis MK2 genome sequencing consortium"/>
            <person name="Kazuki M."/>
            <person name="Futagami T."/>
        </authorList>
    </citation>
    <scope>NUCLEOTIDE SEQUENCE</scope>
    <source>
        <strain evidence="2">MK2</strain>
    </source>
</reference>
<dbReference type="CDD" id="cd02231">
    <property type="entry name" value="cupin_BLL6423-like"/>
    <property type="match status" value="1"/>
</dbReference>
<keyword evidence="3" id="KW-1185">Reference proteome</keyword>
<evidence type="ECO:0000313" key="3">
    <source>
        <dbReference type="Proteomes" id="UP000654913"/>
    </source>
</evidence>
<feature type="domain" description="Cupin type-2" evidence="1">
    <location>
        <begin position="84"/>
        <end position="151"/>
    </location>
</feature>
<dbReference type="Proteomes" id="UP000654913">
    <property type="component" value="Chromosome 8"/>
</dbReference>
<dbReference type="Gene3D" id="2.20.70.150">
    <property type="match status" value="1"/>
</dbReference>
<organism evidence="2 3">
    <name type="scientific">Aspergillus puulaauensis</name>
    <dbReference type="NCBI Taxonomy" id="1220207"/>
    <lineage>
        <taxon>Eukaryota</taxon>
        <taxon>Fungi</taxon>
        <taxon>Dikarya</taxon>
        <taxon>Ascomycota</taxon>
        <taxon>Pezizomycotina</taxon>
        <taxon>Eurotiomycetes</taxon>
        <taxon>Eurotiomycetidae</taxon>
        <taxon>Eurotiales</taxon>
        <taxon>Aspergillaceae</taxon>
        <taxon>Aspergillus</taxon>
    </lineage>
</organism>
<dbReference type="KEGG" id="apuu:APUU_80989A"/>
<dbReference type="InterPro" id="IPR011051">
    <property type="entry name" value="RmlC_Cupin_sf"/>
</dbReference>
<protein>
    <recommendedName>
        <fullName evidence="1">Cupin type-2 domain-containing protein</fullName>
    </recommendedName>
</protein>
<dbReference type="Pfam" id="PF07883">
    <property type="entry name" value="Cupin_2"/>
    <property type="match status" value="1"/>
</dbReference>
<evidence type="ECO:0000313" key="2">
    <source>
        <dbReference type="EMBL" id="BCS30686.1"/>
    </source>
</evidence>
<dbReference type="InterPro" id="IPR014710">
    <property type="entry name" value="RmlC-like_jellyroll"/>
</dbReference>
<dbReference type="Gene3D" id="2.60.120.10">
    <property type="entry name" value="Jelly Rolls"/>
    <property type="match status" value="1"/>
</dbReference>
<evidence type="ECO:0000259" key="1">
    <source>
        <dbReference type="Pfam" id="PF07883"/>
    </source>
</evidence>
<sequence>MPNPLIVTMSPSPLPPLRRVVTTHNTPGQSIVASDTELASQILPHGPGSVTVWSSEVSPADVGSSDDKALCDPGFVNGGSIFRVVDLAPNSVSPLHRSISLDYIIVQKGSVVLTLEDGSRTKLKNGDFVIQRATMHGWDNETGEWARILAIMLPAEAPIVGGKELQADLAALFGTGS</sequence>
<dbReference type="InterPro" id="IPR013096">
    <property type="entry name" value="Cupin_2"/>
</dbReference>
<dbReference type="PANTHER" id="PTHR36156:SF2">
    <property type="entry name" value="CUPIN TYPE-2 DOMAIN-CONTAINING PROTEIN"/>
    <property type="match status" value="1"/>
</dbReference>
<dbReference type="OrthoDB" id="5840532at2759"/>
<gene>
    <name evidence="2" type="ORF">APUU_80989A</name>
</gene>